<evidence type="ECO:0000256" key="1">
    <source>
        <dbReference type="ARBA" id="ARBA00003681"/>
    </source>
</evidence>
<dbReference type="PROSITE" id="PS51350">
    <property type="entry name" value="PTS_HPR_DOM"/>
    <property type="match status" value="1"/>
</dbReference>
<dbReference type="PROSITE" id="PS00369">
    <property type="entry name" value="PTS_HPR_HIS"/>
    <property type="match status" value="1"/>
</dbReference>
<dbReference type="InterPro" id="IPR001020">
    <property type="entry name" value="PTS_HPr_His_P_site"/>
</dbReference>
<keyword evidence="8" id="KW-1185">Reference proteome</keyword>
<sequence>MAQRTATIGSKVGLHARPAATFVKAATEAGIPVQISKAGGDPVNAASILGIMTLGAKFGDEVTLTAEGEGAEKVLDDLADLLAQDLDAK</sequence>
<dbReference type="InterPro" id="IPR050399">
    <property type="entry name" value="HPr"/>
</dbReference>
<gene>
    <name evidence="7" type="ORF">ACFO3F_03720</name>
</gene>
<dbReference type="Pfam" id="PF00381">
    <property type="entry name" value="PTS-HPr"/>
    <property type="match status" value="1"/>
</dbReference>
<evidence type="ECO:0000259" key="6">
    <source>
        <dbReference type="PROSITE" id="PS51350"/>
    </source>
</evidence>
<dbReference type="SUPFAM" id="SSF55594">
    <property type="entry name" value="HPr-like"/>
    <property type="match status" value="1"/>
</dbReference>
<dbReference type="EMBL" id="JBHSGF010000002">
    <property type="protein sequence ID" value="MFC4554348.1"/>
    <property type="molecule type" value="Genomic_DNA"/>
</dbReference>
<organism evidence="7 8">
    <name type="scientific">Georgenia faecalis</name>
    <dbReference type="NCBI Taxonomy" id="2483799"/>
    <lineage>
        <taxon>Bacteria</taxon>
        <taxon>Bacillati</taxon>
        <taxon>Actinomycetota</taxon>
        <taxon>Actinomycetes</taxon>
        <taxon>Micrococcales</taxon>
        <taxon>Bogoriellaceae</taxon>
        <taxon>Georgenia</taxon>
    </lineage>
</organism>
<dbReference type="Gene3D" id="3.30.1340.10">
    <property type="entry name" value="HPr-like"/>
    <property type="match status" value="1"/>
</dbReference>
<comment type="subcellular location">
    <subcellularLocation>
        <location evidence="2">Cytoplasm</location>
    </subcellularLocation>
</comment>
<evidence type="ECO:0000256" key="3">
    <source>
        <dbReference type="ARBA" id="ARBA00020422"/>
    </source>
</evidence>
<name>A0ABV9D800_9MICO</name>
<dbReference type="RefSeq" id="WP_122824869.1">
    <property type="nucleotide sequence ID" value="NZ_CP033325.1"/>
</dbReference>
<dbReference type="PANTHER" id="PTHR33705:SF2">
    <property type="entry name" value="PHOSPHOCARRIER PROTEIN NPR"/>
    <property type="match status" value="1"/>
</dbReference>
<proteinExistence type="predicted"/>
<evidence type="ECO:0000313" key="7">
    <source>
        <dbReference type="EMBL" id="MFC4554348.1"/>
    </source>
</evidence>
<protein>
    <recommendedName>
        <fullName evidence="3">Phosphocarrier protein HPr</fullName>
    </recommendedName>
</protein>
<feature type="domain" description="HPr" evidence="6">
    <location>
        <begin position="1"/>
        <end position="89"/>
    </location>
</feature>
<dbReference type="Proteomes" id="UP001595955">
    <property type="component" value="Unassembled WGS sequence"/>
</dbReference>
<evidence type="ECO:0000256" key="2">
    <source>
        <dbReference type="ARBA" id="ARBA00004496"/>
    </source>
</evidence>
<keyword evidence="5" id="KW-0598">Phosphotransferase system</keyword>
<dbReference type="InterPro" id="IPR000032">
    <property type="entry name" value="HPr-like"/>
</dbReference>
<dbReference type="NCBIfam" id="TIGR01003">
    <property type="entry name" value="PTS_HPr_family"/>
    <property type="match status" value="1"/>
</dbReference>
<dbReference type="PRINTS" id="PR00107">
    <property type="entry name" value="PHOSPHOCPHPR"/>
</dbReference>
<comment type="caution">
    <text evidence="7">The sequence shown here is derived from an EMBL/GenBank/DDBJ whole genome shotgun (WGS) entry which is preliminary data.</text>
</comment>
<evidence type="ECO:0000256" key="4">
    <source>
        <dbReference type="ARBA" id="ARBA00022490"/>
    </source>
</evidence>
<evidence type="ECO:0000313" key="8">
    <source>
        <dbReference type="Proteomes" id="UP001595955"/>
    </source>
</evidence>
<accession>A0ABV9D800</accession>
<dbReference type="CDD" id="cd00367">
    <property type="entry name" value="PTS-HPr_like"/>
    <property type="match status" value="1"/>
</dbReference>
<dbReference type="PANTHER" id="PTHR33705">
    <property type="entry name" value="PHOSPHOCARRIER PROTEIN HPR"/>
    <property type="match status" value="1"/>
</dbReference>
<evidence type="ECO:0000256" key="5">
    <source>
        <dbReference type="ARBA" id="ARBA00022683"/>
    </source>
</evidence>
<keyword evidence="4" id="KW-0963">Cytoplasm</keyword>
<dbReference type="InterPro" id="IPR035895">
    <property type="entry name" value="HPr-like_sf"/>
</dbReference>
<reference evidence="8" key="1">
    <citation type="journal article" date="2019" name="Int. J. Syst. Evol. Microbiol.">
        <title>The Global Catalogue of Microorganisms (GCM) 10K type strain sequencing project: providing services to taxonomists for standard genome sequencing and annotation.</title>
        <authorList>
            <consortium name="The Broad Institute Genomics Platform"/>
            <consortium name="The Broad Institute Genome Sequencing Center for Infectious Disease"/>
            <person name="Wu L."/>
            <person name="Ma J."/>
        </authorList>
    </citation>
    <scope>NUCLEOTIDE SEQUENCE [LARGE SCALE GENOMIC DNA]</scope>
    <source>
        <strain evidence="8">JCM 3369</strain>
    </source>
</reference>
<comment type="function">
    <text evidence="1">General (non sugar-specific) component of the phosphoenolpyruvate-dependent sugar phosphotransferase system (sugar PTS). This major carbohydrate active-transport system catalyzes the phosphorylation of incoming sugar substrates concomitantly with their translocation across the cell membrane. The phosphoryl group from phosphoenolpyruvate (PEP) is transferred to the phosphoryl carrier protein HPr by enzyme I. Phospho-HPr then transfers it to the PTS EIIA domain.</text>
</comment>